<dbReference type="InterPro" id="IPR035944">
    <property type="entry name" value="YfbM-like_sf"/>
</dbReference>
<gene>
    <name evidence="1" type="ORF">HMPREF0766_12671</name>
</gene>
<dbReference type="SUPFAM" id="SSF111069">
    <property type="entry name" value="Hypothetical protein yfbM"/>
    <property type="match status" value="1"/>
</dbReference>
<dbReference type="InterPro" id="IPR015068">
    <property type="entry name" value="DUF1877"/>
</dbReference>
<keyword evidence="2" id="KW-1185">Reference proteome</keyword>
<dbReference type="STRING" id="525373.HMPREF0766_12671"/>
<protein>
    <recommendedName>
        <fullName evidence="3">DUF1877 domain-containing protein</fullName>
    </recommendedName>
</protein>
<dbReference type="eggNOG" id="ENOG502ZC9E">
    <property type="taxonomic scope" value="Bacteria"/>
</dbReference>
<dbReference type="Gene3D" id="3.40.1760.10">
    <property type="entry name" value="YfbM-like super family"/>
    <property type="match status" value="1"/>
</dbReference>
<dbReference type="Pfam" id="PF08974">
    <property type="entry name" value="DUF1877"/>
    <property type="match status" value="1"/>
</dbReference>
<reference evidence="1" key="1">
    <citation type="submission" date="2010-07" db="EMBL/GenBank/DDBJ databases">
        <authorList>
            <person name="Muzny D."/>
            <person name="Qin X."/>
            <person name="Buhay C."/>
            <person name="Dugan-Rocha S."/>
            <person name="Ding Y."/>
            <person name="Chen G."/>
            <person name="Hawes A."/>
            <person name="Holder M."/>
            <person name="Jhangiani S."/>
            <person name="Johnson A."/>
            <person name="Khan Z."/>
            <person name="Li Z."/>
            <person name="Liu W."/>
            <person name="Liu X."/>
            <person name="Perez L."/>
            <person name="Shen H."/>
            <person name="Wang Q."/>
            <person name="Watt J."/>
            <person name="Xi L."/>
            <person name="Xin Y."/>
            <person name="Zhou J."/>
            <person name="Deng J."/>
            <person name="Jiang H."/>
            <person name="Liu Y."/>
            <person name="Qu J."/>
            <person name="Song X.-Z."/>
            <person name="Zhang L."/>
            <person name="Villasana D."/>
            <person name="Johnson A."/>
            <person name="Liu J."/>
            <person name="Liyanage D."/>
            <person name="Lorensuhewa L."/>
            <person name="Robinson T."/>
            <person name="Song A."/>
            <person name="Song B.-B."/>
            <person name="Dinh H."/>
            <person name="Thornton R."/>
            <person name="Coyle M."/>
            <person name="Francisco L."/>
            <person name="Jackson L."/>
            <person name="Javaid M."/>
            <person name="Korchina V."/>
            <person name="Kovar C."/>
            <person name="Mata R."/>
            <person name="Mathew T."/>
            <person name="Ngo R."/>
            <person name="Nguyen L."/>
            <person name="Nguyen N."/>
            <person name="Okwuonu G."/>
            <person name="Ongeri F."/>
            <person name="Pham C."/>
            <person name="Simmons D."/>
            <person name="Wilczek-Boney K."/>
            <person name="Hale W."/>
            <person name="Jakkamsetti A."/>
            <person name="Pham P."/>
            <person name="Ruth R."/>
            <person name="San Lucas F."/>
            <person name="Warren J."/>
            <person name="Zhang J."/>
            <person name="Zhao Z."/>
            <person name="Zhou C."/>
            <person name="Zhu D."/>
            <person name="Lee S."/>
            <person name="Bess C."/>
            <person name="Blankenburg K."/>
            <person name="Forbes L."/>
            <person name="Fu Q."/>
            <person name="Gubbala S."/>
            <person name="Hirani K."/>
            <person name="Jayaseelan J.C."/>
            <person name="Lara F."/>
            <person name="Munidasa M."/>
            <person name="Palculict T."/>
            <person name="Patil S."/>
            <person name="Pu L.-L."/>
            <person name="Saada N."/>
            <person name="Tang L."/>
            <person name="Weissenberger G."/>
            <person name="Zhu Y."/>
            <person name="Hemphill L."/>
            <person name="Shang Y."/>
            <person name="Youmans B."/>
            <person name="Ayvaz T."/>
            <person name="Ross M."/>
            <person name="Santibanez J."/>
            <person name="Aqrawi P."/>
            <person name="Gross S."/>
            <person name="Joshi V."/>
            <person name="Fowler G."/>
            <person name="Nazareth L."/>
            <person name="Reid J."/>
            <person name="Worley K."/>
            <person name="Petrosino J."/>
            <person name="Highlander S."/>
            <person name="Gibbs R."/>
        </authorList>
    </citation>
    <scope>NUCLEOTIDE SEQUENCE [LARGE SCALE GENOMIC DNA]</scope>
    <source>
        <strain evidence="1">ATCC 33861</strain>
    </source>
</reference>
<evidence type="ECO:0000313" key="1">
    <source>
        <dbReference type="EMBL" id="EFK57598.1"/>
    </source>
</evidence>
<proteinExistence type="predicted"/>
<organism evidence="1 2">
    <name type="scientific">Sphingobacterium spiritivorum ATCC 33861</name>
    <dbReference type="NCBI Taxonomy" id="525373"/>
    <lineage>
        <taxon>Bacteria</taxon>
        <taxon>Pseudomonadati</taxon>
        <taxon>Bacteroidota</taxon>
        <taxon>Sphingobacteriia</taxon>
        <taxon>Sphingobacteriales</taxon>
        <taxon>Sphingobacteriaceae</taxon>
        <taxon>Sphingobacterium</taxon>
    </lineage>
</organism>
<dbReference type="HOGENOM" id="CLU_110577_1_1_10"/>
<sequence>MIANLLRVTTSELEAYLKDSSLLEDSIYNDEADAENLIDIDKSWDGIIFLLTGQGLATAKYNLVRILFSAQIIDEEQDLGYGPAHYLTAEQVAELNGEISAITIADLKQRFNPERMNELEVYPIIWDEGDDAFDYLADGFLTLQNVFADATKNKEAIITFLN</sequence>
<dbReference type="EMBL" id="ACHA02000011">
    <property type="protein sequence ID" value="EFK57598.1"/>
    <property type="molecule type" value="Genomic_DNA"/>
</dbReference>
<dbReference type="OrthoDB" id="289289at2"/>
<accession>D7VNV1</accession>
<dbReference type="AlphaFoldDB" id="D7VNV1"/>
<name>D7VNV1_SPHSI</name>
<evidence type="ECO:0008006" key="3">
    <source>
        <dbReference type="Google" id="ProtNLM"/>
    </source>
</evidence>
<evidence type="ECO:0000313" key="2">
    <source>
        <dbReference type="Proteomes" id="UP000006258"/>
    </source>
</evidence>
<comment type="caution">
    <text evidence="1">The sequence shown here is derived from an EMBL/GenBank/DDBJ whole genome shotgun (WGS) entry which is preliminary data.</text>
</comment>
<dbReference type="Proteomes" id="UP000006258">
    <property type="component" value="Unassembled WGS sequence"/>
</dbReference>